<evidence type="ECO:0000256" key="1">
    <source>
        <dbReference type="SAM" id="MobiDB-lite"/>
    </source>
</evidence>
<name>A0AAV2LZ62_KNICA</name>
<reference evidence="2 3" key="1">
    <citation type="submission" date="2024-04" db="EMBL/GenBank/DDBJ databases">
        <authorList>
            <person name="Waldvogel A.-M."/>
            <person name="Schoenle A."/>
        </authorList>
    </citation>
    <scope>NUCLEOTIDE SEQUENCE [LARGE SCALE GENOMIC DNA]</scope>
</reference>
<keyword evidence="3" id="KW-1185">Reference proteome</keyword>
<evidence type="ECO:0000313" key="3">
    <source>
        <dbReference type="Proteomes" id="UP001497482"/>
    </source>
</evidence>
<sequence length="128" mass="14141">MPSDSSQPLSLCKQLAWLRATNPVTETSPPLLPSSPQGKEGHYITHGTARKDMTAGKSGLAPRDIPQRSACVQGETRQRKEIPRFTVTISQLRSLPSRMQRRVTHTHGLFTSQICSGHFQPQQQIAPS</sequence>
<accession>A0AAV2LZ62</accession>
<feature type="compositionally biased region" description="Basic and acidic residues" evidence="1">
    <location>
        <begin position="39"/>
        <end position="54"/>
    </location>
</feature>
<evidence type="ECO:0000313" key="2">
    <source>
        <dbReference type="EMBL" id="CAL1606348.1"/>
    </source>
</evidence>
<dbReference type="AlphaFoldDB" id="A0AAV2LZ62"/>
<protein>
    <submittedName>
        <fullName evidence="2">Uncharacterized protein</fullName>
    </submittedName>
</protein>
<proteinExistence type="predicted"/>
<gene>
    <name evidence="2" type="ORF">KC01_LOCUS33544</name>
</gene>
<feature type="region of interest" description="Disordered" evidence="1">
    <location>
        <begin position="24"/>
        <end position="78"/>
    </location>
</feature>
<organism evidence="2 3">
    <name type="scientific">Knipowitschia caucasica</name>
    <name type="common">Caucasian dwarf goby</name>
    <name type="synonym">Pomatoschistus caucasicus</name>
    <dbReference type="NCBI Taxonomy" id="637954"/>
    <lineage>
        <taxon>Eukaryota</taxon>
        <taxon>Metazoa</taxon>
        <taxon>Chordata</taxon>
        <taxon>Craniata</taxon>
        <taxon>Vertebrata</taxon>
        <taxon>Euteleostomi</taxon>
        <taxon>Actinopterygii</taxon>
        <taxon>Neopterygii</taxon>
        <taxon>Teleostei</taxon>
        <taxon>Neoteleostei</taxon>
        <taxon>Acanthomorphata</taxon>
        <taxon>Gobiaria</taxon>
        <taxon>Gobiiformes</taxon>
        <taxon>Gobioidei</taxon>
        <taxon>Gobiidae</taxon>
        <taxon>Gobiinae</taxon>
        <taxon>Knipowitschia</taxon>
    </lineage>
</organism>
<dbReference type="EMBL" id="OZ035827">
    <property type="protein sequence ID" value="CAL1606348.1"/>
    <property type="molecule type" value="Genomic_DNA"/>
</dbReference>
<dbReference type="Proteomes" id="UP001497482">
    <property type="component" value="Chromosome 5"/>
</dbReference>